<dbReference type="EMBL" id="WBMW01004278">
    <property type="protein sequence ID" value="NXC47132.1"/>
    <property type="molecule type" value="Genomic_DNA"/>
</dbReference>
<dbReference type="AlphaFoldDB" id="A0A851P7X3"/>
<dbReference type="GO" id="GO:0005615">
    <property type="term" value="C:extracellular space"/>
    <property type="evidence" value="ECO:0007669"/>
    <property type="project" value="UniProtKB-KW"/>
</dbReference>
<gene>
    <name evidence="4" type="primary">Xcl1</name>
    <name evidence="4" type="ORF">PENPIL_R03749</name>
</gene>
<keyword evidence="5" id="KW-1185">Reference proteome</keyword>
<dbReference type="SMART" id="SM00199">
    <property type="entry name" value="SCY"/>
    <property type="match status" value="1"/>
</dbReference>
<feature type="non-terminal residue" evidence="4">
    <location>
        <position position="72"/>
    </location>
</feature>
<sequence>GSIGSQSMRKLSCVTLSTQKVDIRNLVNYEKQQTPVEAVMFITAKGIKICVHPDQRWVQTAIRRIDARRSSK</sequence>
<dbReference type="SUPFAM" id="SSF54117">
    <property type="entry name" value="Interleukin 8-like chemokines"/>
    <property type="match status" value="1"/>
</dbReference>
<evidence type="ECO:0000313" key="5">
    <source>
        <dbReference type="Proteomes" id="UP000613066"/>
    </source>
</evidence>
<comment type="caution">
    <text evidence="4">The sequence shown here is derived from an EMBL/GenBank/DDBJ whole genome shotgun (WGS) entry which is preliminary data.</text>
</comment>
<feature type="non-terminal residue" evidence="4">
    <location>
        <position position="1"/>
    </location>
</feature>
<name>A0A851P7X3_9GALL</name>
<evidence type="ECO:0000256" key="2">
    <source>
        <dbReference type="ARBA" id="ARBA00022514"/>
    </source>
</evidence>
<evidence type="ECO:0000256" key="1">
    <source>
        <dbReference type="ARBA" id="ARBA00006894"/>
    </source>
</evidence>
<dbReference type="PRINTS" id="PR01731">
    <property type="entry name" value="LYMPHOTACTIN"/>
</dbReference>
<dbReference type="Gene3D" id="2.40.50.40">
    <property type="match status" value="1"/>
</dbReference>
<dbReference type="InterPro" id="IPR008105">
    <property type="entry name" value="Chemokine_XCL1/XCL2"/>
</dbReference>
<dbReference type="Proteomes" id="UP000613066">
    <property type="component" value="Unassembled WGS sequence"/>
</dbReference>
<keyword evidence="2" id="KW-0202">Cytokine</keyword>
<dbReference type="GO" id="GO:0008009">
    <property type="term" value="F:chemokine activity"/>
    <property type="evidence" value="ECO:0007669"/>
    <property type="project" value="InterPro"/>
</dbReference>
<dbReference type="InterPro" id="IPR001811">
    <property type="entry name" value="Chemokine_IL8-like_dom"/>
</dbReference>
<accession>A0A851P7X3</accession>
<feature type="domain" description="Chemokine interleukin-8-like" evidence="3">
    <location>
        <begin position="8"/>
        <end position="65"/>
    </location>
</feature>
<organism evidence="4 5">
    <name type="scientific">Penelope pileata</name>
    <dbReference type="NCBI Taxonomy" id="1118817"/>
    <lineage>
        <taxon>Eukaryota</taxon>
        <taxon>Metazoa</taxon>
        <taxon>Chordata</taxon>
        <taxon>Craniata</taxon>
        <taxon>Vertebrata</taxon>
        <taxon>Euteleostomi</taxon>
        <taxon>Archelosauria</taxon>
        <taxon>Archosauria</taxon>
        <taxon>Dinosauria</taxon>
        <taxon>Saurischia</taxon>
        <taxon>Theropoda</taxon>
        <taxon>Coelurosauria</taxon>
        <taxon>Aves</taxon>
        <taxon>Neognathae</taxon>
        <taxon>Galloanserae</taxon>
        <taxon>Galliformes</taxon>
        <taxon>Cracidae</taxon>
        <taxon>Penelope</taxon>
    </lineage>
</organism>
<comment type="similarity">
    <text evidence="1">Belongs to the intercrine gamma family.</text>
</comment>
<dbReference type="InterPro" id="IPR036048">
    <property type="entry name" value="Interleukin_8-like_sf"/>
</dbReference>
<protein>
    <submittedName>
        <fullName evidence="4">XCL1 protein</fullName>
    </submittedName>
</protein>
<dbReference type="OrthoDB" id="9906867at2759"/>
<dbReference type="GO" id="GO:0006955">
    <property type="term" value="P:immune response"/>
    <property type="evidence" value="ECO:0007669"/>
    <property type="project" value="InterPro"/>
</dbReference>
<evidence type="ECO:0000313" key="4">
    <source>
        <dbReference type="EMBL" id="NXC47132.1"/>
    </source>
</evidence>
<evidence type="ECO:0000259" key="3">
    <source>
        <dbReference type="SMART" id="SM00199"/>
    </source>
</evidence>
<reference evidence="4" key="1">
    <citation type="submission" date="2019-09" db="EMBL/GenBank/DDBJ databases">
        <title>Bird 10,000 Genomes (B10K) Project - Family phase.</title>
        <authorList>
            <person name="Zhang G."/>
        </authorList>
    </citation>
    <scope>NUCLEOTIDE SEQUENCE</scope>
    <source>
        <strain evidence="4">B10K-DU-001-08</strain>
        <tissue evidence="4">Muscle</tissue>
    </source>
</reference>
<dbReference type="Pfam" id="PF00048">
    <property type="entry name" value="IL8"/>
    <property type="match status" value="1"/>
</dbReference>
<proteinExistence type="inferred from homology"/>